<dbReference type="OMA" id="SIYACFY"/>
<feature type="region of interest" description="Disordered" evidence="1">
    <location>
        <begin position="154"/>
        <end position="173"/>
    </location>
</feature>
<dbReference type="PANTHER" id="PTHR14374:SF0">
    <property type="entry name" value="TRAFFICKING PROTEIN PARTICLE COMPLEX SUBUNIT 11"/>
    <property type="match status" value="1"/>
</dbReference>
<dbReference type="InParanoid" id="G7DUW8"/>
<name>G7DUW8_MIXOS</name>
<evidence type="ECO:0000313" key="4">
    <source>
        <dbReference type="Proteomes" id="UP000009131"/>
    </source>
</evidence>
<dbReference type="HOGENOM" id="CLU_003572_2_0_1"/>
<gene>
    <name evidence="3" type="primary">Mo01029</name>
    <name evidence="3" type="ORF">E5Q_01029</name>
</gene>
<keyword evidence="4" id="KW-1185">Reference proteome</keyword>
<proteinExistence type="predicted"/>
<evidence type="ECO:0000256" key="1">
    <source>
        <dbReference type="SAM" id="MobiDB-lite"/>
    </source>
</evidence>
<protein>
    <recommendedName>
        <fullName evidence="2">Trafficking protein particle complex subunit 11 domain-containing protein</fullName>
    </recommendedName>
</protein>
<reference evidence="3 4" key="2">
    <citation type="journal article" date="2012" name="Open Biol.">
        <title>Characteristics of nucleosomes and linker DNA regions on the genome of the basidiomycete Mixia osmundae revealed by mono- and dinucleosome mapping.</title>
        <authorList>
            <person name="Nishida H."/>
            <person name="Kondo S."/>
            <person name="Matsumoto T."/>
            <person name="Suzuki Y."/>
            <person name="Yoshikawa H."/>
            <person name="Taylor T.D."/>
            <person name="Sugiyama J."/>
        </authorList>
    </citation>
    <scope>NUCLEOTIDE SEQUENCE [LARGE SCALE GENOMIC DNA]</scope>
    <source>
        <strain evidence="4">CBS 9802 / IAM 14324 / JCM 22182 / KY 12970</strain>
    </source>
</reference>
<sequence length="1222" mass="135891">MEGFPLEFLAHHLPLLFVAGCDVAPSTAAALSSSESSHAAVDPFDRLRATLRKVLMAKSPAPQTIWDPSRGSGADFRIIFVDKSVGFPSRKARSAPGQSISNLAALHSPLSPLTASSPLHPDGLMAPIWLKKHRELVPAAFVLVLRLWEPSMMKRDHDQGDGRPGEQDEDEGELEVMTKVKDSEMILEISDRKKLCSERDVKLAVVLLTSRKMLDDPSLDPRLSHIRRQSGLESRGALFVITPVSVQEAQNFASSLRSELYDSAADYYKEHGRRARRKRSRVPIHSNPKPILSAVMPSSATNGIPKSSEAVKIQPLSAQAWSIRYDYKMATFAEFRQECDVALKHYEDCSDALLEIFSSTALMPPRTKRWAEAKVLADCINLKICKLYMYADEPERVVVQYTKHLARFRELCNGWGIGEETYEYWSWLAKQYRSLADLVELAVASGYRLPIPRLAASTRTPTPAQTPTGSSPARLLQHAGHFYLMAGLCTRNRRDKFRLRVVAETHQVNGFSNGHSSSLPPALQYEGKIKHDELTIDLLSKAYEIFKRQRSNRLSLYIAGQIARVHDESDNAEMALRFHERIAKHYRKDRWLDMMSNVAQSAKLNARDTNDAGAFAFATAEAAIRSCERPAAEWRLVDSLRALDSIQSGAEHDRSVLLDLTGLSALVEARIAFWQAEAYLDEEVLFQLSISSQTNFLDEVDFDSLEITFENSQTFRWNGQHQQGSRLALYDADTSEAILAWSRGSTLIFAGRIRSSKPVTVAFERLELAKTSSSYDIALELRNANVQSSLEWYRRDTVSQELQSFLLSSANDCTSCSFTRRPALARAVIEPPSALYIDDVSQVQLSISNIDSVALAYSVTIACISEPGRECVISDMHSDPAAVKITFDTDFLQPDQTITQTFWIRATGEASSRSLETMITPRISEESRTERTLDSIAEVTKLDFAAPFACTSTLQTLETLPLPELALAIDAPMQRTSLSIFSALTWLGASAISLEDVVLHSSSEQVTVLPETGNTSQPHQDLLPGTGYACAHEAEIDADFQPDFNLVVCWRRTDQPESVPANTSRFVVLHPQITAQSVAVAVDLPAVIRLHMPTSIRFTICNDSPTRLLKLTAQMDSSESWVFAGPRKIARFSVLPRRQRELRFALVAIGMPGHTTIPRLRVYEVVDPPPQPASEANAEPALPPPQPTLRELAVVVRPSWREPGASDSVESEARTSVYVMPG</sequence>
<feature type="region of interest" description="Disordered" evidence="1">
    <location>
        <begin position="1201"/>
        <end position="1222"/>
    </location>
</feature>
<feature type="compositionally biased region" description="Basic and acidic residues" evidence="1">
    <location>
        <begin position="154"/>
        <end position="166"/>
    </location>
</feature>
<feature type="domain" description="Trafficking protein particle complex subunit 11" evidence="2">
    <location>
        <begin position="369"/>
        <end position="614"/>
    </location>
</feature>
<evidence type="ECO:0000259" key="2">
    <source>
        <dbReference type="Pfam" id="PF11817"/>
    </source>
</evidence>
<dbReference type="eggNOG" id="KOG4386">
    <property type="taxonomic scope" value="Eukaryota"/>
</dbReference>
<feature type="region of interest" description="Disordered" evidence="1">
    <location>
        <begin position="1168"/>
        <end position="1188"/>
    </location>
</feature>
<dbReference type="AlphaFoldDB" id="G7DUW8"/>
<dbReference type="InterPro" id="IPR021773">
    <property type="entry name" value="TPC11"/>
</dbReference>
<dbReference type="Proteomes" id="UP000009131">
    <property type="component" value="Unassembled WGS sequence"/>
</dbReference>
<reference evidence="3 4" key="1">
    <citation type="journal article" date="2011" name="J. Gen. Appl. Microbiol.">
        <title>Draft genome sequencing of the enigmatic basidiomycete Mixia osmundae.</title>
        <authorList>
            <person name="Nishida H."/>
            <person name="Nagatsuka Y."/>
            <person name="Sugiyama J."/>
        </authorList>
    </citation>
    <scope>NUCLEOTIDE SEQUENCE [LARGE SCALE GENOMIC DNA]</scope>
    <source>
        <strain evidence="4">CBS 9802 / IAM 14324 / JCM 22182 / KY 12970</strain>
    </source>
</reference>
<comment type="caution">
    <text evidence="3">The sequence shown here is derived from an EMBL/GenBank/DDBJ whole genome shotgun (WGS) entry which is preliminary data.</text>
</comment>
<dbReference type="PANTHER" id="PTHR14374">
    <property type="entry name" value="FOIE GRAS"/>
    <property type="match status" value="1"/>
</dbReference>
<organism evidence="3 4">
    <name type="scientific">Mixia osmundae (strain CBS 9802 / IAM 14324 / JCM 22182 / KY 12970)</name>
    <dbReference type="NCBI Taxonomy" id="764103"/>
    <lineage>
        <taxon>Eukaryota</taxon>
        <taxon>Fungi</taxon>
        <taxon>Dikarya</taxon>
        <taxon>Basidiomycota</taxon>
        <taxon>Pucciniomycotina</taxon>
        <taxon>Mixiomycetes</taxon>
        <taxon>Mixiales</taxon>
        <taxon>Mixiaceae</taxon>
        <taxon>Mixia</taxon>
    </lineage>
</organism>
<accession>G7DUW8</accession>
<dbReference type="RefSeq" id="XP_014565974.1">
    <property type="nucleotide sequence ID" value="XM_014710488.1"/>
</dbReference>
<dbReference type="EMBL" id="BABT02000032">
    <property type="protein sequence ID" value="GAA94378.1"/>
    <property type="molecule type" value="Genomic_DNA"/>
</dbReference>
<evidence type="ECO:0000313" key="3">
    <source>
        <dbReference type="EMBL" id="GAA94378.1"/>
    </source>
</evidence>
<dbReference type="Pfam" id="PF11817">
    <property type="entry name" value="Foie-gras_1"/>
    <property type="match status" value="1"/>
</dbReference>
<dbReference type="OrthoDB" id="6278596at2759"/>
<dbReference type="STRING" id="764103.G7DUW8"/>